<dbReference type="EMBL" id="CP003156">
    <property type="protein sequence ID" value="AEV31590.1"/>
    <property type="molecule type" value="Genomic_DNA"/>
</dbReference>
<dbReference type="InterPro" id="IPR051257">
    <property type="entry name" value="Diverse_CBS-Domain"/>
</dbReference>
<dbReference type="CDD" id="cd04629">
    <property type="entry name" value="CBS_pair_bac"/>
    <property type="match status" value="1"/>
</dbReference>
<dbReference type="PROSITE" id="PS51371">
    <property type="entry name" value="CBS"/>
    <property type="match status" value="2"/>
</dbReference>
<evidence type="ECO:0000313" key="5">
    <source>
        <dbReference type="Proteomes" id="UP000005631"/>
    </source>
</evidence>
<evidence type="ECO:0000256" key="2">
    <source>
        <dbReference type="PROSITE-ProRule" id="PRU00703"/>
    </source>
</evidence>
<dbReference type="HOGENOM" id="CLU_040681_9_2_10"/>
<dbReference type="PANTHER" id="PTHR43080:SF26">
    <property type="entry name" value="REGULATORY PROTEIN"/>
    <property type="match status" value="1"/>
</dbReference>
<dbReference type="Proteomes" id="UP000005631">
    <property type="component" value="Chromosome"/>
</dbReference>
<dbReference type="PANTHER" id="PTHR43080">
    <property type="entry name" value="CBS DOMAIN-CONTAINING PROTEIN CBSX3, MITOCHONDRIAL"/>
    <property type="match status" value="1"/>
</dbReference>
<dbReference type="KEGG" id="oho:Oweho_0574"/>
<protein>
    <submittedName>
        <fullName evidence="4">CBS domain-containing protein</fullName>
    </submittedName>
</protein>
<organism evidence="4 5">
    <name type="scientific">Owenweeksia hongkongensis (strain DSM 17368 / CIP 108786 / JCM 12287 / NRRL B-23963 / UST20020801)</name>
    <dbReference type="NCBI Taxonomy" id="926562"/>
    <lineage>
        <taxon>Bacteria</taxon>
        <taxon>Pseudomonadati</taxon>
        <taxon>Bacteroidota</taxon>
        <taxon>Flavobacteriia</taxon>
        <taxon>Flavobacteriales</taxon>
        <taxon>Owenweeksiaceae</taxon>
        <taxon>Owenweeksia</taxon>
    </lineage>
</organism>
<proteinExistence type="predicted"/>
<reference evidence="4 5" key="1">
    <citation type="journal article" date="2012" name="Stand. Genomic Sci.">
        <title>Genome sequence of the orange-pigmented seawater bacterium Owenweeksia hongkongensis type strain (UST20020801(T)).</title>
        <authorList>
            <person name="Riedel T."/>
            <person name="Held B."/>
            <person name="Nolan M."/>
            <person name="Lucas S."/>
            <person name="Lapidus A."/>
            <person name="Tice H."/>
            <person name="Del Rio T.G."/>
            <person name="Cheng J.F."/>
            <person name="Han C."/>
            <person name="Tapia R."/>
            <person name="Goodwin L.A."/>
            <person name="Pitluck S."/>
            <person name="Liolios K."/>
            <person name="Mavromatis K."/>
            <person name="Pagani I."/>
            <person name="Ivanova N."/>
            <person name="Mikhailova N."/>
            <person name="Pati A."/>
            <person name="Chen A."/>
            <person name="Palaniappan K."/>
            <person name="Rohde M."/>
            <person name="Tindall B.J."/>
            <person name="Detter J.C."/>
            <person name="Goker M."/>
            <person name="Woyke T."/>
            <person name="Bristow J."/>
            <person name="Eisen J.A."/>
            <person name="Markowitz V."/>
            <person name="Hugenholtz P."/>
            <person name="Klenk H.P."/>
            <person name="Kyrpides N.C."/>
        </authorList>
    </citation>
    <scope>NUCLEOTIDE SEQUENCE</scope>
    <source>
        <strain evidence="5">DSM 17368 / JCM 12287 / NRRL B-23963</strain>
    </source>
</reference>
<accession>G8R0D0</accession>
<dbReference type="Pfam" id="PF00571">
    <property type="entry name" value="CBS"/>
    <property type="match status" value="2"/>
</dbReference>
<dbReference type="eggNOG" id="COG0517">
    <property type="taxonomic scope" value="Bacteria"/>
</dbReference>
<dbReference type="InterPro" id="IPR046342">
    <property type="entry name" value="CBS_dom_sf"/>
</dbReference>
<feature type="domain" description="CBS" evidence="3">
    <location>
        <begin position="25"/>
        <end position="81"/>
    </location>
</feature>
<name>G8R0D0_OWEHD</name>
<feature type="domain" description="CBS" evidence="3">
    <location>
        <begin position="94"/>
        <end position="149"/>
    </location>
</feature>
<keyword evidence="5" id="KW-1185">Reference proteome</keyword>
<keyword evidence="1 2" id="KW-0129">CBS domain</keyword>
<sequence>MVMSFQGQQAKPQTESQQVVVRDFMTTKITTFQVDQTMHDVIQILIEKRISGGPVVDVDNHLVGVISEGDCLKQAVKGKYLNSPSLGATVSECMVTEVKTVSPNLNILDAAQMFLHLRLRRFPVVEEGKLLGQISQKDIMKAIHNLKETTW</sequence>
<dbReference type="SMART" id="SM00116">
    <property type="entry name" value="CBS"/>
    <property type="match status" value="2"/>
</dbReference>
<evidence type="ECO:0000256" key="1">
    <source>
        <dbReference type="ARBA" id="ARBA00023122"/>
    </source>
</evidence>
<dbReference type="RefSeq" id="WP_014200951.1">
    <property type="nucleotide sequence ID" value="NC_016599.1"/>
</dbReference>
<dbReference type="AlphaFoldDB" id="G8R0D0"/>
<gene>
    <name evidence="4" type="ordered locus">Oweho_0574</name>
</gene>
<evidence type="ECO:0000259" key="3">
    <source>
        <dbReference type="PROSITE" id="PS51371"/>
    </source>
</evidence>
<dbReference type="STRING" id="926562.Oweho_0574"/>
<evidence type="ECO:0000313" key="4">
    <source>
        <dbReference type="EMBL" id="AEV31590.1"/>
    </source>
</evidence>
<dbReference type="InterPro" id="IPR000644">
    <property type="entry name" value="CBS_dom"/>
</dbReference>
<dbReference type="InterPro" id="IPR044729">
    <property type="entry name" value="CBS_bac"/>
</dbReference>
<dbReference type="SUPFAM" id="SSF54631">
    <property type="entry name" value="CBS-domain pair"/>
    <property type="match status" value="1"/>
</dbReference>
<dbReference type="OrthoDB" id="9790355at2"/>
<dbReference type="Gene3D" id="3.10.580.10">
    <property type="entry name" value="CBS-domain"/>
    <property type="match status" value="1"/>
</dbReference>